<evidence type="ECO:0000313" key="2">
    <source>
        <dbReference type="EMBL" id="KAA3466383.1"/>
    </source>
</evidence>
<sequence length="191" mass="21925">MIIQGLDADLAYIMDTTESRIGINRVLVMIKFLDVFPKELPGIPLEREIEFSVKLDLGTTSISCMPCRITPVELKDLKEHLRDFLSKCFIRPSVSPWGAPILFVKKNDGSMRLCIDYCQLNEVTLKNKYPLPKIEDLFDQLSGTSIFSKIDLRSGYYQIKIKGEDVPKINFRSRYGHYEFLVMPFGIHGLN</sequence>
<dbReference type="PANTHER" id="PTHR24559">
    <property type="entry name" value="TRANSPOSON TY3-I GAG-POL POLYPROTEIN"/>
    <property type="match status" value="1"/>
</dbReference>
<dbReference type="EMBL" id="SMMG02000007">
    <property type="protein sequence ID" value="KAA3466383.1"/>
    <property type="molecule type" value="Genomic_DNA"/>
</dbReference>
<dbReference type="SUPFAM" id="SSF56672">
    <property type="entry name" value="DNA/RNA polymerases"/>
    <property type="match status" value="1"/>
</dbReference>
<proteinExistence type="predicted"/>
<comment type="caution">
    <text evidence="2">The sequence shown here is derived from an EMBL/GenBank/DDBJ whole genome shotgun (WGS) entry which is preliminary data.</text>
</comment>
<dbReference type="InterPro" id="IPR000477">
    <property type="entry name" value="RT_dom"/>
</dbReference>
<protein>
    <submittedName>
        <fullName evidence="2">Retrotransposon protein</fullName>
    </submittedName>
</protein>
<dbReference type="CDD" id="cd01647">
    <property type="entry name" value="RT_LTR"/>
    <property type="match status" value="1"/>
</dbReference>
<feature type="domain" description="Reverse transcriptase" evidence="1">
    <location>
        <begin position="104"/>
        <end position="188"/>
    </location>
</feature>
<reference evidence="3" key="1">
    <citation type="journal article" date="2019" name="Plant Biotechnol. J.">
        <title>Genome sequencing of the Australian wild diploid species Gossypium australe highlights disease resistance and delayed gland morphogenesis.</title>
        <authorList>
            <person name="Cai Y."/>
            <person name="Cai X."/>
            <person name="Wang Q."/>
            <person name="Wang P."/>
            <person name="Zhang Y."/>
            <person name="Cai C."/>
            <person name="Xu Y."/>
            <person name="Wang K."/>
            <person name="Zhou Z."/>
            <person name="Wang C."/>
            <person name="Geng S."/>
            <person name="Li B."/>
            <person name="Dong Q."/>
            <person name="Hou Y."/>
            <person name="Wang H."/>
            <person name="Ai P."/>
            <person name="Liu Z."/>
            <person name="Yi F."/>
            <person name="Sun M."/>
            <person name="An G."/>
            <person name="Cheng J."/>
            <person name="Zhang Y."/>
            <person name="Shi Q."/>
            <person name="Xie Y."/>
            <person name="Shi X."/>
            <person name="Chang Y."/>
            <person name="Huang F."/>
            <person name="Chen Y."/>
            <person name="Hong S."/>
            <person name="Mi L."/>
            <person name="Sun Q."/>
            <person name="Zhang L."/>
            <person name="Zhou B."/>
            <person name="Peng R."/>
            <person name="Zhang X."/>
            <person name="Liu F."/>
        </authorList>
    </citation>
    <scope>NUCLEOTIDE SEQUENCE [LARGE SCALE GENOMIC DNA]</scope>
    <source>
        <strain evidence="3">cv. PA1801</strain>
    </source>
</reference>
<dbReference type="InterPro" id="IPR043502">
    <property type="entry name" value="DNA/RNA_pol_sf"/>
</dbReference>
<dbReference type="Pfam" id="PF00078">
    <property type="entry name" value="RVT_1"/>
    <property type="match status" value="1"/>
</dbReference>
<dbReference type="InterPro" id="IPR043128">
    <property type="entry name" value="Rev_trsase/Diguanyl_cyclase"/>
</dbReference>
<organism evidence="2 3">
    <name type="scientific">Gossypium australe</name>
    <dbReference type="NCBI Taxonomy" id="47621"/>
    <lineage>
        <taxon>Eukaryota</taxon>
        <taxon>Viridiplantae</taxon>
        <taxon>Streptophyta</taxon>
        <taxon>Embryophyta</taxon>
        <taxon>Tracheophyta</taxon>
        <taxon>Spermatophyta</taxon>
        <taxon>Magnoliopsida</taxon>
        <taxon>eudicotyledons</taxon>
        <taxon>Gunneridae</taxon>
        <taxon>Pentapetalae</taxon>
        <taxon>rosids</taxon>
        <taxon>malvids</taxon>
        <taxon>Malvales</taxon>
        <taxon>Malvaceae</taxon>
        <taxon>Malvoideae</taxon>
        <taxon>Gossypium</taxon>
    </lineage>
</organism>
<dbReference type="AlphaFoldDB" id="A0A5B6VBD8"/>
<dbReference type="Proteomes" id="UP000325315">
    <property type="component" value="Unassembled WGS sequence"/>
</dbReference>
<dbReference type="OrthoDB" id="1194173at2759"/>
<dbReference type="Gene3D" id="3.30.70.270">
    <property type="match status" value="1"/>
</dbReference>
<dbReference type="InterPro" id="IPR053134">
    <property type="entry name" value="RNA-dir_DNA_polymerase"/>
</dbReference>
<evidence type="ECO:0000259" key="1">
    <source>
        <dbReference type="Pfam" id="PF00078"/>
    </source>
</evidence>
<accession>A0A5B6VBD8</accession>
<gene>
    <name evidence="2" type="ORF">EPI10_001478</name>
</gene>
<dbReference type="PANTHER" id="PTHR24559:SF444">
    <property type="entry name" value="REVERSE TRANSCRIPTASE DOMAIN-CONTAINING PROTEIN"/>
    <property type="match status" value="1"/>
</dbReference>
<keyword evidence="3" id="KW-1185">Reference proteome</keyword>
<name>A0A5B6VBD8_9ROSI</name>
<evidence type="ECO:0000313" key="3">
    <source>
        <dbReference type="Proteomes" id="UP000325315"/>
    </source>
</evidence>
<dbReference type="Gene3D" id="3.10.10.10">
    <property type="entry name" value="HIV Type 1 Reverse Transcriptase, subunit A, domain 1"/>
    <property type="match status" value="1"/>
</dbReference>